<evidence type="ECO:0000256" key="2">
    <source>
        <dbReference type="ARBA" id="ARBA00008860"/>
    </source>
</evidence>
<dbReference type="GO" id="GO:0005762">
    <property type="term" value="C:mitochondrial large ribosomal subunit"/>
    <property type="evidence" value="ECO:0007669"/>
    <property type="project" value="TreeGrafter"/>
</dbReference>
<protein>
    <recommendedName>
        <fullName evidence="6">Large ribosomal subunit protein mL50</fullName>
    </recommendedName>
    <alternativeName>
        <fullName evidence="7">39S ribosomal protein L50, mitochondrial</fullName>
    </alternativeName>
</protein>
<evidence type="ECO:0000313" key="9">
    <source>
        <dbReference type="Proteomes" id="UP000507470"/>
    </source>
</evidence>
<dbReference type="PANTHER" id="PTHR31542:SF1">
    <property type="entry name" value="LARGE RIBOSOMAL SUBUNIT PROTEIN ML50"/>
    <property type="match status" value="1"/>
</dbReference>
<reference evidence="8 9" key="1">
    <citation type="submission" date="2020-06" db="EMBL/GenBank/DDBJ databases">
        <authorList>
            <person name="Li R."/>
            <person name="Bekaert M."/>
        </authorList>
    </citation>
    <scope>NUCLEOTIDE SEQUENCE [LARGE SCALE GENOMIC DNA]</scope>
    <source>
        <strain evidence="9">wild</strain>
    </source>
</reference>
<dbReference type="PANTHER" id="PTHR31542">
    <property type="entry name" value="39A RIBOSOMAL PROTEIN L50, MITOCHONDRIAL"/>
    <property type="match status" value="1"/>
</dbReference>
<comment type="subcellular location">
    <subcellularLocation>
        <location evidence="1">Mitochondrion</location>
    </subcellularLocation>
</comment>
<keyword evidence="4" id="KW-0496">Mitochondrion</keyword>
<dbReference type="AlphaFoldDB" id="A0A6J8CNU3"/>
<dbReference type="OrthoDB" id="9939609at2759"/>
<proteinExistence type="inferred from homology"/>
<sequence length="216" mass="25929">MAASMRSKISPLKNLNFQSFNHYKIFVRTGFFDRFRGKDSFEEELKREQKEDRITFKERFQGLKKRSGIQTVRGYKPVEDVEQKIQTITNDLYGNSDNWLSTQLEDRTQKFKFLTKCQTEFDHMVTNMDLNSMNTVEDVVTYFKTEVKDSCAYEDISKLDLPKNLHMNMEYSNVLLHSDLEDPNDEYQHYKKDEKNIKYRRKYKAQIDKELEVLQH</sequence>
<dbReference type="Proteomes" id="UP000507470">
    <property type="component" value="Unassembled WGS sequence"/>
</dbReference>
<gene>
    <name evidence="8" type="ORF">MCOR_31564</name>
</gene>
<dbReference type="EMBL" id="CACVKT020005663">
    <property type="protein sequence ID" value="CAC5397096.1"/>
    <property type="molecule type" value="Genomic_DNA"/>
</dbReference>
<dbReference type="InterPro" id="IPR018305">
    <property type="entry name" value="Ribosomal_m50"/>
</dbReference>
<organism evidence="8 9">
    <name type="scientific">Mytilus coruscus</name>
    <name type="common">Sea mussel</name>
    <dbReference type="NCBI Taxonomy" id="42192"/>
    <lineage>
        <taxon>Eukaryota</taxon>
        <taxon>Metazoa</taxon>
        <taxon>Spiralia</taxon>
        <taxon>Lophotrochozoa</taxon>
        <taxon>Mollusca</taxon>
        <taxon>Bivalvia</taxon>
        <taxon>Autobranchia</taxon>
        <taxon>Pteriomorphia</taxon>
        <taxon>Mytilida</taxon>
        <taxon>Mytiloidea</taxon>
        <taxon>Mytilidae</taxon>
        <taxon>Mytilinae</taxon>
        <taxon>Mytilus</taxon>
    </lineage>
</organism>
<keyword evidence="3" id="KW-0689">Ribosomal protein</keyword>
<evidence type="ECO:0000256" key="4">
    <source>
        <dbReference type="ARBA" id="ARBA00023128"/>
    </source>
</evidence>
<keyword evidence="9" id="KW-1185">Reference proteome</keyword>
<evidence type="ECO:0000313" key="8">
    <source>
        <dbReference type="EMBL" id="CAC5397096.1"/>
    </source>
</evidence>
<evidence type="ECO:0000256" key="7">
    <source>
        <dbReference type="ARBA" id="ARBA00035398"/>
    </source>
</evidence>
<evidence type="ECO:0000256" key="5">
    <source>
        <dbReference type="ARBA" id="ARBA00023274"/>
    </source>
</evidence>
<evidence type="ECO:0000256" key="1">
    <source>
        <dbReference type="ARBA" id="ARBA00004173"/>
    </source>
</evidence>
<dbReference type="Pfam" id="PF10501">
    <property type="entry name" value="Ribosomal_L50"/>
    <property type="match status" value="1"/>
</dbReference>
<evidence type="ECO:0000256" key="3">
    <source>
        <dbReference type="ARBA" id="ARBA00022980"/>
    </source>
</evidence>
<accession>A0A6J8CNU3</accession>
<keyword evidence="5" id="KW-0687">Ribonucleoprotein</keyword>
<evidence type="ECO:0000256" key="6">
    <source>
        <dbReference type="ARBA" id="ARBA00035183"/>
    </source>
</evidence>
<comment type="similarity">
    <text evidence="2">Belongs to the mitochondrion-specific ribosomal protein mL50 family.</text>
</comment>
<name>A0A6J8CNU3_MYTCO</name>